<comment type="similarity">
    <text evidence="1">Belongs to the PemK/MazF family.</text>
</comment>
<evidence type="ECO:0000256" key="3">
    <source>
        <dbReference type="SAM" id="Coils"/>
    </source>
</evidence>
<dbReference type="Proteomes" id="UP001243496">
    <property type="component" value="Chromosome"/>
</dbReference>
<dbReference type="AlphaFoldDB" id="A0AAQ3PSZ6"/>
<protein>
    <submittedName>
        <fullName evidence="4">Type II toxin-antitoxin system PemK/MazF family toxin</fullName>
    </submittedName>
</protein>
<keyword evidence="2" id="KW-1277">Toxin-antitoxin system</keyword>
<dbReference type="GO" id="GO:0004521">
    <property type="term" value="F:RNA endonuclease activity"/>
    <property type="evidence" value="ECO:0007669"/>
    <property type="project" value="TreeGrafter"/>
</dbReference>
<dbReference type="GO" id="GO:0016075">
    <property type="term" value="P:rRNA catabolic process"/>
    <property type="evidence" value="ECO:0007669"/>
    <property type="project" value="TreeGrafter"/>
</dbReference>
<sequence length="172" mass="19578">MVSNNKNNENSDVVEVVYMTTQPKTDLPTHVTIRSTGRISTVLCEQVYSVSTERVGTYIGECTDKEMENIDIALMISLQLDGNMKTSKKYNETIKEQQEEIDSLKKEIEMLQQEHEDAIAEIEQDAAVYVEENKKIANMASSEETIRLQTERDTYKTMYEQLLNRLVNGGAA</sequence>
<dbReference type="GeneID" id="92742276"/>
<dbReference type="RefSeq" id="WP_306856591.1">
    <property type="nucleotide sequence ID" value="NZ_CP132968.1"/>
</dbReference>
<dbReference type="EMBL" id="CP132968">
    <property type="protein sequence ID" value="WMD16217.1"/>
    <property type="molecule type" value="Genomic_DNA"/>
</dbReference>
<dbReference type="SUPFAM" id="SSF50118">
    <property type="entry name" value="Cell growth inhibitor/plasmid maintenance toxic component"/>
    <property type="match status" value="1"/>
</dbReference>
<proteinExistence type="inferred from homology"/>
<accession>A0AAQ3PSZ6</accession>
<dbReference type="PANTHER" id="PTHR33988:SF2">
    <property type="entry name" value="ENDORIBONUCLEASE MAZF"/>
    <property type="match status" value="1"/>
</dbReference>
<evidence type="ECO:0000256" key="1">
    <source>
        <dbReference type="ARBA" id="ARBA00007521"/>
    </source>
</evidence>
<dbReference type="PANTHER" id="PTHR33988">
    <property type="entry name" value="ENDORIBONUCLEASE MAZF-RELATED"/>
    <property type="match status" value="1"/>
</dbReference>
<keyword evidence="3" id="KW-0175">Coiled coil</keyword>
<evidence type="ECO:0000256" key="2">
    <source>
        <dbReference type="ARBA" id="ARBA00022649"/>
    </source>
</evidence>
<dbReference type="Pfam" id="PF02452">
    <property type="entry name" value="PemK_toxin"/>
    <property type="match status" value="1"/>
</dbReference>
<evidence type="ECO:0000313" key="4">
    <source>
        <dbReference type="EMBL" id="WMD16217.1"/>
    </source>
</evidence>
<dbReference type="InterPro" id="IPR011067">
    <property type="entry name" value="Plasmid_toxin/cell-grow_inhib"/>
</dbReference>
<dbReference type="Gene3D" id="2.30.30.110">
    <property type="match status" value="1"/>
</dbReference>
<evidence type="ECO:0000313" key="5">
    <source>
        <dbReference type="Proteomes" id="UP001243496"/>
    </source>
</evidence>
<dbReference type="InterPro" id="IPR003477">
    <property type="entry name" value="PemK-like"/>
</dbReference>
<feature type="coiled-coil region" evidence="3">
    <location>
        <begin position="87"/>
        <end position="132"/>
    </location>
</feature>
<name>A0AAQ3PSZ6_ANAHA</name>
<dbReference type="GO" id="GO:0003677">
    <property type="term" value="F:DNA binding"/>
    <property type="evidence" value="ECO:0007669"/>
    <property type="project" value="InterPro"/>
</dbReference>
<organism evidence="4 5">
    <name type="scientific">Anaerostipes hadrus</name>
    <dbReference type="NCBI Taxonomy" id="649756"/>
    <lineage>
        <taxon>Bacteria</taxon>
        <taxon>Bacillati</taxon>
        <taxon>Bacillota</taxon>
        <taxon>Clostridia</taxon>
        <taxon>Lachnospirales</taxon>
        <taxon>Lachnospiraceae</taxon>
        <taxon>Anaerostipes</taxon>
    </lineage>
</organism>
<gene>
    <name evidence="4" type="ORF">RBI15_12765</name>
</gene>
<dbReference type="GO" id="GO:0006402">
    <property type="term" value="P:mRNA catabolic process"/>
    <property type="evidence" value="ECO:0007669"/>
    <property type="project" value="TreeGrafter"/>
</dbReference>
<reference evidence="4" key="1">
    <citation type="submission" date="2023-08" db="EMBL/GenBank/DDBJ databases">
        <title>Complete Genome Sequences of butyrate producing Anaerostipes hadrus strains BA1 and GIF7 isolated from the terminal ileum of a healthy lean male.</title>
        <authorList>
            <person name="Low A."/>
            <person name="Sheludchenko M."/>
            <person name="Cheng H.E."/>
            <person name="Koh X.Q."/>
            <person name="Lee J."/>
        </authorList>
    </citation>
    <scope>NUCLEOTIDE SEQUENCE</scope>
    <source>
        <strain evidence="4">BA1</strain>
    </source>
</reference>